<dbReference type="EMBL" id="LDSL01000155">
    <property type="protein sequence ID" value="KTT15052.1"/>
    <property type="molecule type" value="Genomic_DNA"/>
</dbReference>
<dbReference type="InterPro" id="IPR040198">
    <property type="entry name" value="Fido_containing"/>
</dbReference>
<dbReference type="Pfam" id="PF13776">
    <property type="entry name" value="DUF4172"/>
    <property type="match status" value="1"/>
</dbReference>
<feature type="binding site" evidence="2">
    <location>
        <begin position="215"/>
        <end position="222"/>
    </location>
    <ligand>
        <name>ATP</name>
        <dbReference type="ChEBI" id="CHEBI:30616"/>
    </ligand>
</feature>
<dbReference type="RefSeq" id="WP_058644019.1">
    <property type="nucleotide sequence ID" value="NZ_LDSL01000155.1"/>
</dbReference>
<gene>
    <name evidence="4" type="ORF">NS331_21710</name>
</gene>
<dbReference type="PROSITE" id="PS51459">
    <property type="entry name" value="FIDO"/>
    <property type="match status" value="1"/>
</dbReference>
<dbReference type="PANTHER" id="PTHR13504">
    <property type="entry name" value="FIDO DOMAIN-CONTAINING PROTEIN DDB_G0283145"/>
    <property type="match status" value="1"/>
</dbReference>
<dbReference type="Proteomes" id="UP000072741">
    <property type="component" value="Unassembled WGS sequence"/>
</dbReference>
<dbReference type="InterPro" id="IPR036597">
    <property type="entry name" value="Fido-like_dom_sf"/>
</dbReference>
<sequence length="389" mass="43009">MLIWQAPDWPQWRFDAQALQASLATARIAQGRMLGVIGSLRLADVQALQNEEWAEEAVATAQIEGELLQIDSVRASAARRLGLTQSGRAQQRQREPRIEATLDVIEAAVQDWQRPLDAERLFGWHAALFPTGRSGITRIVVGGWRTHLEPMQIVTPQLRGPDVVHYEAPPSANVAAHMAQLIDWFNDDGVRAGMDGIVRAAIAHLWLEAIHPFEDGNGRIGRALSDLAMAQDMRSGARLFSLSHQIWLDRAGYYRELNAASSRPSLDVTEWVRWFVQCVEKAYDATVAQVQAAARKGGFWATLMERHPGLTATQRKVVNRLYDAGPGGFDGGMSTEKYAAIAQVSRATAYRELTQLTEWGVFLRTGQGRGTRYALDFQVDGGAASAQLL</sequence>
<dbReference type="PANTHER" id="PTHR13504:SF33">
    <property type="entry name" value="FIC FAMILY PROTEIN"/>
    <property type="match status" value="1"/>
</dbReference>
<accession>A0A147GMW7</accession>
<proteinExistence type="predicted"/>
<keyword evidence="5" id="KW-1185">Reference proteome</keyword>
<evidence type="ECO:0000313" key="4">
    <source>
        <dbReference type="EMBL" id="KTT15052.1"/>
    </source>
</evidence>
<dbReference type="OrthoDB" id="9813719at2"/>
<feature type="binding site" evidence="2">
    <location>
        <begin position="253"/>
        <end position="254"/>
    </location>
    <ligand>
        <name>ATP</name>
        <dbReference type="ChEBI" id="CHEBI:30616"/>
    </ligand>
</feature>
<dbReference type="GO" id="GO:0005524">
    <property type="term" value="F:ATP binding"/>
    <property type="evidence" value="ECO:0007669"/>
    <property type="project" value="UniProtKB-KW"/>
</dbReference>
<dbReference type="AlphaFoldDB" id="A0A147GMW7"/>
<name>A0A147GMW7_9BURK</name>
<dbReference type="InterPro" id="IPR025230">
    <property type="entry name" value="DUF4172"/>
</dbReference>
<evidence type="ECO:0000259" key="3">
    <source>
        <dbReference type="PROSITE" id="PS51459"/>
    </source>
</evidence>
<organism evidence="4 5">
    <name type="scientific">Pseudacidovorax intermedius</name>
    <dbReference type="NCBI Taxonomy" id="433924"/>
    <lineage>
        <taxon>Bacteria</taxon>
        <taxon>Pseudomonadati</taxon>
        <taxon>Pseudomonadota</taxon>
        <taxon>Betaproteobacteria</taxon>
        <taxon>Burkholderiales</taxon>
        <taxon>Comamonadaceae</taxon>
        <taxon>Pseudacidovorax</taxon>
    </lineage>
</organism>
<dbReference type="Pfam" id="PF02661">
    <property type="entry name" value="Fic"/>
    <property type="match status" value="1"/>
</dbReference>
<dbReference type="PATRIC" id="fig|433924.3.peg.1407"/>
<evidence type="ECO:0000256" key="1">
    <source>
        <dbReference type="PIRSR" id="PIRSR640198-1"/>
    </source>
</evidence>
<comment type="caution">
    <text evidence="4">The sequence shown here is derived from an EMBL/GenBank/DDBJ whole genome shotgun (WGS) entry which is preliminary data.</text>
</comment>
<dbReference type="InterPro" id="IPR036388">
    <property type="entry name" value="WH-like_DNA-bd_sf"/>
</dbReference>
<keyword evidence="2" id="KW-0547">Nucleotide-binding</keyword>
<keyword evidence="2" id="KW-0067">ATP-binding</keyword>
<dbReference type="InterPro" id="IPR003812">
    <property type="entry name" value="Fido"/>
</dbReference>
<protein>
    <recommendedName>
        <fullName evidence="3">Fido domain-containing protein</fullName>
    </recommendedName>
</protein>
<reference evidence="4 5" key="1">
    <citation type="journal article" date="2016" name="Front. Microbiol.">
        <title>Genomic Resource of Rice Seed Associated Bacteria.</title>
        <authorList>
            <person name="Midha S."/>
            <person name="Bansal K."/>
            <person name="Sharma S."/>
            <person name="Kumar N."/>
            <person name="Patil P.P."/>
            <person name="Chaudhry V."/>
            <person name="Patil P.B."/>
        </authorList>
    </citation>
    <scope>NUCLEOTIDE SEQUENCE [LARGE SCALE GENOMIC DNA]</scope>
    <source>
        <strain evidence="4 5">NS331</strain>
    </source>
</reference>
<evidence type="ECO:0000256" key="2">
    <source>
        <dbReference type="PIRSR" id="PIRSR640198-2"/>
    </source>
</evidence>
<feature type="active site" evidence="1">
    <location>
        <position position="211"/>
    </location>
</feature>
<dbReference type="Gene3D" id="1.10.10.10">
    <property type="entry name" value="Winged helix-like DNA-binding domain superfamily/Winged helix DNA-binding domain"/>
    <property type="match status" value="1"/>
</dbReference>
<feature type="domain" description="Fido" evidence="3">
    <location>
        <begin position="116"/>
        <end position="277"/>
    </location>
</feature>
<dbReference type="SUPFAM" id="SSF140931">
    <property type="entry name" value="Fic-like"/>
    <property type="match status" value="1"/>
</dbReference>
<evidence type="ECO:0000313" key="5">
    <source>
        <dbReference type="Proteomes" id="UP000072741"/>
    </source>
</evidence>
<dbReference type="Gene3D" id="1.10.3290.10">
    <property type="entry name" value="Fido-like domain"/>
    <property type="match status" value="1"/>
</dbReference>